<dbReference type="InterPro" id="IPR036188">
    <property type="entry name" value="FAD/NAD-bd_sf"/>
</dbReference>
<accession>A0A917WI61</accession>
<keyword evidence="2" id="KW-0285">Flavoprotein</keyword>
<comment type="caution">
    <text evidence="7">The sequence shown here is derived from an EMBL/GenBank/DDBJ whole genome shotgun (WGS) entry which is preliminary data.</text>
</comment>
<dbReference type="SUPFAM" id="SSF51905">
    <property type="entry name" value="FAD/NAD(P)-binding domain"/>
    <property type="match status" value="1"/>
</dbReference>
<comment type="cofactor">
    <cofactor evidence="1">
        <name>FAD</name>
        <dbReference type="ChEBI" id="CHEBI:57692"/>
    </cofactor>
</comment>
<evidence type="ECO:0000313" key="7">
    <source>
        <dbReference type="EMBL" id="GGM05828.1"/>
    </source>
</evidence>
<dbReference type="Gene3D" id="3.50.50.60">
    <property type="entry name" value="FAD/NAD(P)-binding domain"/>
    <property type="match status" value="2"/>
</dbReference>
<dbReference type="Pfam" id="PF14759">
    <property type="entry name" value="Reductase_C"/>
    <property type="match status" value="1"/>
</dbReference>
<dbReference type="Pfam" id="PF07992">
    <property type="entry name" value="Pyr_redox_2"/>
    <property type="match status" value="1"/>
</dbReference>
<dbReference type="Proteomes" id="UP000655208">
    <property type="component" value="Unassembled WGS sequence"/>
</dbReference>
<evidence type="ECO:0000259" key="6">
    <source>
        <dbReference type="Pfam" id="PF14759"/>
    </source>
</evidence>
<keyword evidence="3" id="KW-0274">FAD</keyword>
<feature type="domain" description="FAD/NAD(P)-binding" evidence="5">
    <location>
        <begin position="8"/>
        <end position="296"/>
    </location>
</feature>
<dbReference type="PANTHER" id="PTHR43557">
    <property type="entry name" value="APOPTOSIS-INDUCING FACTOR 1"/>
    <property type="match status" value="1"/>
</dbReference>
<proteinExistence type="predicted"/>
<keyword evidence="8" id="KW-1185">Reference proteome</keyword>
<dbReference type="InterPro" id="IPR016156">
    <property type="entry name" value="FAD/NAD-linked_Rdtase_dimer_sf"/>
</dbReference>
<evidence type="ECO:0000256" key="3">
    <source>
        <dbReference type="ARBA" id="ARBA00022827"/>
    </source>
</evidence>
<organism evidence="7 8">
    <name type="scientific">Nakamurella endophytica</name>
    <dbReference type="NCBI Taxonomy" id="1748367"/>
    <lineage>
        <taxon>Bacteria</taxon>
        <taxon>Bacillati</taxon>
        <taxon>Actinomycetota</taxon>
        <taxon>Actinomycetes</taxon>
        <taxon>Nakamurellales</taxon>
        <taxon>Nakamurellaceae</taxon>
        <taxon>Nakamurella</taxon>
    </lineage>
</organism>
<dbReference type="EMBL" id="BMNA01000004">
    <property type="protein sequence ID" value="GGM05828.1"/>
    <property type="molecule type" value="Genomic_DNA"/>
</dbReference>
<evidence type="ECO:0000313" key="8">
    <source>
        <dbReference type="Proteomes" id="UP000655208"/>
    </source>
</evidence>
<evidence type="ECO:0000256" key="4">
    <source>
        <dbReference type="ARBA" id="ARBA00023002"/>
    </source>
</evidence>
<reference evidence="7" key="1">
    <citation type="journal article" date="2014" name="Int. J. Syst. Evol. Microbiol.">
        <title>Complete genome sequence of Corynebacterium casei LMG S-19264T (=DSM 44701T), isolated from a smear-ripened cheese.</title>
        <authorList>
            <consortium name="US DOE Joint Genome Institute (JGI-PGF)"/>
            <person name="Walter F."/>
            <person name="Albersmeier A."/>
            <person name="Kalinowski J."/>
            <person name="Ruckert C."/>
        </authorList>
    </citation>
    <scope>NUCLEOTIDE SEQUENCE</scope>
    <source>
        <strain evidence="7">CGMCC 4.7308</strain>
    </source>
</reference>
<dbReference type="InterPro" id="IPR050446">
    <property type="entry name" value="FAD-oxidoreductase/Apoptosis"/>
</dbReference>
<dbReference type="InterPro" id="IPR028202">
    <property type="entry name" value="Reductase_C"/>
</dbReference>
<gene>
    <name evidence="7" type="primary">hcaD</name>
    <name evidence="7" type="ORF">GCM10011594_27560</name>
</gene>
<name>A0A917WI61_9ACTN</name>
<sequence>MPPAPPRSVLVVGAGLAGHATAQALRRQGYDGRVTVLGDETERPYDRTPLTKEFLAGRVGTDDLRLEADGEDLDVDWHLGVHAVALDPARRVVSTGDGREWTADAVVLAAGARARRLTGPAGLHTVRTVADSAALRGELVPGARLVVIGAGWVGAEVASTAAGLGLDVTVLEAAATPLAGPLGEEMGTVVAGLHARHGVTLRCGVPVAGVQGTDRVTGVELADGTVVPADVVVAGIGAAPAVDWLVGSGLDLSAGVVCSAVGATDAPGVYAVGDCSAWFDPVLGRPLRVEHWTDARERPAVLARLLLEGRADPPPRPPYFWSDQYGVRVQFAGRRHGDETVTVEAGDPADASVLAVYRRHGEPVAVLGMNQTKLFTRLRRSLATPQPVPAVP</sequence>
<feature type="domain" description="Reductase C-terminal" evidence="6">
    <location>
        <begin position="319"/>
        <end position="389"/>
    </location>
</feature>
<dbReference type="PRINTS" id="PR00469">
    <property type="entry name" value="PNDRDTASEII"/>
</dbReference>
<evidence type="ECO:0000256" key="2">
    <source>
        <dbReference type="ARBA" id="ARBA00022630"/>
    </source>
</evidence>
<dbReference type="AlphaFoldDB" id="A0A917WI61"/>
<evidence type="ECO:0000259" key="5">
    <source>
        <dbReference type="Pfam" id="PF07992"/>
    </source>
</evidence>
<dbReference type="InterPro" id="IPR023753">
    <property type="entry name" value="FAD/NAD-binding_dom"/>
</dbReference>
<reference evidence="7" key="2">
    <citation type="submission" date="2020-09" db="EMBL/GenBank/DDBJ databases">
        <authorList>
            <person name="Sun Q."/>
            <person name="Zhou Y."/>
        </authorList>
    </citation>
    <scope>NUCLEOTIDE SEQUENCE</scope>
    <source>
        <strain evidence="7">CGMCC 4.7308</strain>
    </source>
</reference>
<dbReference type="PANTHER" id="PTHR43557:SF2">
    <property type="entry name" value="RIESKE DOMAIN-CONTAINING PROTEIN-RELATED"/>
    <property type="match status" value="1"/>
</dbReference>
<dbReference type="PRINTS" id="PR00368">
    <property type="entry name" value="FADPNR"/>
</dbReference>
<dbReference type="Gene3D" id="3.30.390.30">
    <property type="match status" value="1"/>
</dbReference>
<keyword evidence="4" id="KW-0560">Oxidoreductase</keyword>
<dbReference type="GO" id="GO:0016651">
    <property type="term" value="F:oxidoreductase activity, acting on NAD(P)H"/>
    <property type="evidence" value="ECO:0007669"/>
    <property type="project" value="TreeGrafter"/>
</dbReference>
<protein>
    <submittedName>
        <fullName evidence="7">Pyridine nucleotide-disulfide oxidoreductase</fullName>
    </submittedName>
</protein>
<dbReference type="GO" id="GO:0005737">
    <property type="term" value="C:cytoplasm"/>
    <property type="evidence" value="ECO:0007669"/>
    <property type="project" value="TreeGrafter"/>
</dbReference>
<dbReference type="SUPFAM" id="SSF55424">
    <property type="entry name" value="FAD/NAD-linked reductases, dimerisation (C-terminal) domain"/>
    <property type="match status" value="1"/>
</dbReference>
<evidence type="ECO:0000256" key="1">
    <source>
        <dbReference type="ARBA" id="ARBA00001974"/>
    </source>
</evidence>